<dbReference type="AlphaFoldDB" id="A0A7T4JVD3"/>
<proteinExistence type="predicted"/>
<name>A0A7T4JVD3_9CORY</name>
<accession>A0A7T4JVD3</accession>
<dbReference type="OrthoDB" id="9795347at2"/>
<dbReference type="Gene3D" id="3.40.140.10">
    <property type="entry name" value="Cytidine Deaminase, domain 2"/>
    <property type="match status" value="1"/>
</dbReference>
<evidence type="ECO:0000313" key="3">
    <source>
        <dbReference type="Proteomes" id="UP000596145"/>
    </source>
</evidence>
<organism evidence="1 3">
    <name type="scientific">Corynebacterium glucuronolyticum</name>
    <dbReference type="NCBI Taxonomy" id="39791"/>
    <lineage>
        <taxon>Bacteria</taxon>
        <taxon>Bacillati</taxon>
        <taxon>Actinomycetota</taxon>
        <taxon>Actinomycetes</taxon>
        <taxon>Mycobacteriales</taxon>
        <taxon>Corynebacteriaceae</taxon>
        <taxon>Corynebacterium</taxon>
    </lineage>
</organism>
<dbReference type="InterPro" id="IPR016193">
    <property type="entry name" value="Cytidine_deaminase-like"/>
</dbReference>
<dbReference type="GO" id="GO:0016787">
    <property type="term" value="F:hydrolase activity"/>
    <property type="evidence" value="ECO:0007669"/>
    <property type="project" value="InterPro"/>
</dbReference>
<evidence type="ECO:0000313" key="1">
    <source>
        <dbReference type="EMBL" id="QQB46757.1"/>
    </source>
</evidence>
<reference evidence="1 3" key="1">
    <citation type="submission" date="2020-12" db="EMBL/GenBank/DDBJ databases">
        <title>FDA dAtabase for Regulatory Grade micrObial Sequences (FDA-ARGOS): Supporting development and validation of Infectious Disease Dx tests.</title>
        <authorList>
            <person name="Sproer C."/>
            <person name="Gronow S."/>
            <person name="Severitt S."/>
            <person name="Schroder I."/>
            <person name="Tallon L."/>
            <person name="Sadzewicz L."/>
            <person name="Zhao X."/>
            <person name="Boylan J."/>
            <person name="Ott S."/>
            <person name="Bowen H."/>
            <person name="Vavikolanu K."/>
            <person name="Mehta A."/>
            <person name="Aluvathingal J."/>
            <person name="Nadendla S."/>
            <person name="Lowell S."/>
            <person name="Myers T."/>
            <person name="Yan Y."/>
            <person name="Sichtig H."/>
        </authorList>
    </citation>
    <scope>NUCLEOTIDE SEQUENCE [LARGE SCALE GENOMIC DNA]</scope>
    <source>
        <strain evidence="1 3">FDAARGOS_1053</strain>
        <strain evidence="2">FDAARGOS_1191</strain>
    </source>
</reference>
<gene>
    <name evidence="1" type="ORF">I6I10_02100</name>
    <name evidence="2" type="ORF">I6J21_00795</name>
</gene>
<dbReference type="PROSITE" id="PS00903">
    <property type="entry name" value="CYT_DCMP_DEAMINASES_1"/>
    <property type="match status" value="1"/>
</dbReference>
<protein>
    <submittedName>
        <fullName evidence="1">Cytidine deaminase</fullName>
    </submittedName>
</protein>
<evidence type="ECO:0000313" key="2">
    <source>
        <dbReference type="EMBL" id="QRP70748.1"/>
    </source>
</evidence>
<dbReference type="SUPFAM" id="SSF53927">
    <property type="entry name" value="Cytidine deaminase-like"/>
    <property type="match status" value="1"/>
</dbReference>
<dbReference type="Proteomes" id="UP000596145">
    <property type="component" value="Chromosome"/>
</dbReference>
<sequence length="147" mass="15468">MTLMNAWDKNELLRKVHSVTWGGATAAGVLTAAGDIVVATGVGPVCAEIIALSQLTAEHPYAQIEAIASLSDGHIVAPCGSCRQALLDLDPSIGVIVPGESVVPVRELLPYADAGENPIARPVKPSRHSLRESVALDDDSYFLTWKA</sequence>
<dbReference type="InterPro" id="IPR016192">
    <property type="entry name" value="APOBEC/CMP_deaminase_Zn-bd"/>
</dbReference>
<dbReference type="EMBL" id="CP066007">
    <property type="protein sequence ID" value="QQB46757.1"/>
    <property type="molecule type" value="Genomic_DNA"/>
</dbReference>
<dbReference type="Proteomes" id="UP000617681">
    <property type="component" value="Chromosome"/>
</dbReference>
<dbReference type="GO" id="GO:0008270">
    <property type="term" value="F:zinc ion binding"/>
    <property type="evidence" value="ECO:0007669"/>
    <property type="project" value="InterPro"/>
</dbReference>
<dbReference type="EMBL" id="CP069534">
    <property type="protein sequence ID" value="QRP70748.1"/>
    <property type="molecule type" value="Genomic_DNA"/>
</dbReference>
<dbReference type="CDD" id="cd01283">
    <property type="entry name" value="cytidine_deaminase"/>
    <property type="match status" value="1"/>
</dbReference>